<accession>A0A1Q5P364</accession>
<evidence type="ECO:0000313" key="3">
    <source>
        <dbReference type="EMBL" id="OKL36684.1"/>
    </source>
</evidence>
<dbReference type="SUPFAM" id="SSF64182">
    <property type="entry name" value="DHH phosphoesterases"/>
    <property type="match status" value="1"/>
</dbReference>
<evidence type="ECO:0000259" key="1">
    <source>
        <dbReference type="Pfam" id="PF01368"/>
    </source>
</evidence>
<keyword evidence="4" id="KW-1185">Reference proteome</keyword>
<dbReference type="Proteomes" id="UP000186524">
    <property type="component" value="Unassembled WGS sequence"/>
</dbReference>
<organism evidence="3 4">
    <name type="scientific">Domibacillus mangrovi</name>
    <dbReference type="NCBI Taxonomy" id="1714354"/>
    <lineage>
        <taxon>Bacteria</taxon>
        <taxon>Bacillati</taxon>
        <taxon>Bacillota</taxon>
        <taxon>Bacilli</taxon>
        <taxon>Bacillales</taxon>
        <taxon>Bacillaceae</taxon>
        <taxon>Domibacillus</taxon>
    </lineage>
</organism>
<dbReference type="STRING" id="1714354.BLL40_08070"/>
<dbReference type="InterPro" id="IPR004610">
    <property type="entry name" value="RecJ"/>
</dbReference>
<dbReference type="GO" id="GO:0006281">
    <property type="term" value="P:DNA repair"/>
    <property type="evidence" value="ECO:0007669"/>
    <property type="project" value="InterPro"/>
</dbReference>
<protein>
    <submittedName>
        <fullName evidence="3">Single-stranded-DNA-specific exonuclease RecJ</fullName>
    </submittedName>
</protein>
<sequence>MNYRSSRRLYNRKGQNKLKEWRSQDLSYDEHPYNFYIAYFSKCFHLDQALTRYLFSLGYTKRKEIVEFLYPSLDQLHDPFLLKDMHKAITRIEQALDRKEKVMIFGDYDGDGQTATSLLYRALKKLEANVEFLIPLRSEGYGLKPTALDNCSMKDVSLIITVDNGTSAHAALKKAHKMGIDVIVTDHHEILQGHPNCYAFVNPKRDDNDYPFKFLAGVGVALKLVQALFKTFYGTDWEQYIWDYLDLAAIGTVTDMMPLKGENRAIVALGIRMMNEQPKPIIKKLVKKLPYKDVDTTTIGFGIGPVLNACGRISDPNISTRFLCEGDLSREDLENLITVNNTRKVMTAEHFVKAEHLIEEQGLTNDNVIVIQGDFHEGIIGLLASRISEKYLKPAIVINESGKGSARSVQNTNFSIVKVILDCSSYLISFGGHQAAAGLSITLSKVDGFRKAIQLAAQMQDQVIPEVQYQFEIPLMFFPDEMIHQFDRLEPYGMGNNKPIFYTKTWFDSCFPLGPSREHFVLKAFGKTVWAFRFNEQIIKPQKLRKILYTVNSSKKRDFLLLDIKT</sequence>
<comment type="caution">
    <text evidence="3">The sequence shown here is derived from an EMBL/GenBank/DDBJ whole genome shotgun (WGS) entry which is preliminary data.</text>
</comment>
<dbReference type="Pfam" id="PF02272">
    <property type="entry name" value="DHHA1"/>
    <property type="match status" value="1"/>
</dbReference>
<dbReference type="InterPro" id="IPR051673">
    <property type="entry name" value="SSDNA_exonuclease_RecJ"/>
</dbReference>
<dbReference type="GO" id="GO:0008409">
    <property type="term" value="F:5'-3' exonuclease activity"/>
    <property type="evidence" value="ECO:0007669"/>
    <property type="project" value="InterPro"/>
</dbReference>
<dbReference type="InterPro" id="IPR003156">
    <property type="entry name" value="DHHA1_dom"/>
</dbReference>
<evidence type="ECO:0000313" key="4">
    <source>
        <dbReference type="Proteomes" id="UP000186524"/>
    </source>
</evidence>
<dbReference type="AlphaFoldDB" id="A0A1Q5P364"/>
<evidence type="ECO:0000259" key="2">
    <source>
        <dbReference type="Pfam" id="PF02272"/>
    </source>
</evidence>
<feature type="domain" description="DHHA1" evidence="2">
    <location>
        <begin position="366"/>
        <end position="455"/>
    </location>
</feature>
<dbReference type="EMBL" id="MRWQ01000006">
    <property type="protein sequence ID" value="OKL36684.1"/>
    <property type="molecule type" value="Genomic_DNA"/>
</dbReference>
<reference evidence="3 4" key="1">
    <citation type="submission" date="2016-12" db="EMBL/GenBank/DDBJ databases">
        <title>Domibacillus sp. SAOS 44 whole genome sequencing.</title>
        <authorList>
            <person name="Verma A."/>
            <person name="Krishnamurthi S."/>
        </authorList>
    </citation>
    <scope>NUCLEOTIDE SEQUENCE [LARGE SCALE GENOMIC DNA]</scope>
    <source>
        <strain evidence="3 4">SAOS 44</strain>
    </source>
</reference>
<keyword evidence="3" id="KW-0269">Exonuclease</keyword>
<dbReference type="Gene3D" id="3.90.1640.30">
    <property type="match status" value="1"/>
</dbReference>
<dbReference type="GO" id="GO:0006310">
    <property type="term" value="P:DNA recombination"/>
    <property type="evidence" value="ECO:0007669"/>
    <property type="project" value="InterPro"/>
</dbReference>
<dbReference type="InterPro" id="IPR038763">
    <property type="entry name" value="DHH_sf"/>
</dbReference>
<dbReference type="Pfam" id="PF01368">
    <property type="entry name" value="DHH"/>
    <property type="match status" value="1"/>
</dbReference>
<dbReference type="PANTHER" id="PTHR30255:SF2">
    <property type="entry name" value="SINGLE-STRANDED-DNA-SPECIFIC EXONUCLEASE RECJ"/>
    <property type="match status" value="1"/>
</dbReference>
<name>A0A1Q5P364_9BACI</name>
<gene>
    <name evidence="3" type="ORF">BLL40_08070</name>
</gene>
<dbReference type="InterPro" id="IPR001667">
    <property type="entry name" value="DDH_dom"/>
</dbReference>
<dbReference type="Gene3D" id="3.10.310.30">
    <property type="match status" value="1"/>
</dbReference>
<feature type="domain" description="DDH" evidence="1">
    <location>
        <begin position="101"/>
        <end position="252"/>
    </location>
</feature>
<proteinExistence type="predicted"/>
<dbReference type="GO" id="GO:0003676">
    <property type="term" value="F:nucleic acid binding"/>
    <property type="evidence" value="ECO:0007669"/>
    <property type="project" value="InterPro"/>
</dbReference>
<dbReference type="NCBIfam" id="TIGR00644">
    <property type="entry name" value="recJ"/>
    <property type="match status" value="1"/>
</dbReference>
<keyword evidence="3" id="KW-0540">Nuclease</keyword>
<keyword evidence="3" id="KW-0378">Hydrolase</keyword>
<dbReference type="PANTHER" id="PTHR30255">
    <property type="entry name" value="SINGLE-STRANDED-DNA-SPECIFIC EXONUCLEASE RECJ"/>
    <property type="match status" value="1"/>
</dbReference>